<feature type="non-terminal residue" evidence="2">
    <location>
        <position position="83"/>
    </location>
</feature>
<keyword evidence="3" id="KW-1185">Reference proteome</keyword>
<sequence>MITSRARTSTIAASAAVALCSTGMAVGASAAAPGETCTRGSAQRAIEAGIVAANHVRQGRTHTGIADAYLTCVYTLYRDGATY</sequence>
<evidence type="ECO:0000313" key="2">
    <source>
        <dbReference type="EMBL" id="MFB9730819.1"/>
    </source>
</evidence>
<name>A0ABV5UZ45_9MICO</name>
<keyword evidence="1" id="KW-0732">Signal</keyword>
<evidence type="ECO:0000256" key="1">
    <source>
        <dbReference type="SAM" id="SignalP"/>
    </source>
</evidence>
<evidence type="ECO:0000313" key="3">
    <source>
        <dbReference type="Proteomes" id="UP001589613"/>
    </source>
</evidence>
<proteinExistence type="predicted"/>
<accession>A0ABV5UZ45</accession>
<dbReference type="Proteomes" id="UP001589613">
    <property type="component" value="Unassembled WGS sequence"/>
</dbReference>
<feature type="chain" id="PRO_5045729874" description="Secreted protein" evidence="1">
    <location>
        <begin position="31"/>
        <end position="83"/>
    </location>
</feature>
<gene>
    <name evidence="2" type="ORF">ACFFN0_02045</name>
</gene>
<evidence type="ECO:0008006" key="4">
    <source>
        <dbReference type="Google" id="ProtNLM"/>
    </source>
</evidence>
<dbReference type="RefSeq" id="WP_377465538.1">
    <property type="nucleotide sequence ID" value="NZ_JBHMAX010000004.1"/>
</dbReference>
<reference evidence="2 3" key="1">
    <citation type="submission" date="2024-09" db="EMBL/GenBank/DDBJ databases">
        <authorList>
            <person name="Sun Q."/>
            <person name="Mori K."/>
        </authorList>
    </citation>
    <scope>NUCLEOTIDE SEQUENCE [LARGE SCALE GENOMIC DNA]</scope>
    <source>
        <strain evidence="2 3">JCM 12763</strain>
    </source>
</reference>
<comment type="caution">
    <text evidence="2">The sequence shown here is derived from an EMBL/GenBank/DDBJ whole genome shotgun (WGS) entry which is preliminary data.</text>
</comment>
<dbReference type="EMBL" id="JBHMAX010000004">
    <property type="protein sequence ID" value="MFB9730819.1"/>
    <property type="molecule type" value="Genomic_DNA"/>
</dbReference>
<protein>
    <recommendedName>
        <fullName evidence="4">Secreted protein</fullName>
    </recommendedName>
</protein>
<feature type="signal peptide" evidence="1">
    <location>
        <begin position="1"/>
        <end position="30"/>
    </location>
</feature>
<organism evidence="2 3">
    <name type="scientific">Ornithinimicrobium kibberense</name>
    <dbReference type="NCBI Taxonomy" id="282060"/>
    <lineage>
        <taxon>Bacteria</taxon>
        <taxon>Bacillati</taxon>
        <taxon>Actinomycetota</taxon>
        <taxon>Actinomycetes</taxon>
        <taxon>Micrococcales</taxon>
        <taxon>Ornithinimicrobiaceae</taxon>
        <taxon>Ornithinimicrobium</taxon>
    </lineage>
</organism>